<organism evidence="1 2">
    <name type="scientific">Coprobacter fastidiosus</name>
    <dbReference type="NCBI Taxonomy" id="1099853"/>
    <lineage>
        <taxon>Bacteria</taxon>
        <taxon>Pseudomonadati</taxon>
        <taxon>Bacteroidota</taxon>
        <taxon>Bacteroidia</taxon>
        <taxon>Bacteroidales</taxon>
        <taxon>Barnesiellaceae</taxon>
        <taxon>Coprobacter</taxon>
    </lineage>
</organism>
<reference evidence="1 2" key="1">
    <citation type="journal article" date="2018" name="Nat. Biotechnol.">
        <title>A standardized bacterial taxonomy based on genome phylogeny substantially revises the tree of life.</title>
        <authorList>
            <person name="Parks D.H."/>
            <person name="Chuvochina M."/>
            <person name="Waite D.W."/>
            <person name="Rinke C."/>
            <person name="Skarshewski A."/>
            <person name="Chaumeil P.A."/>
            <person name="Hugenholtz P."/>
        </authorList>
    </citation>
    <scope>NUCLEOTIDE SEQUENCE [LARGE SCALE GENOMIC DNA]</scope>
    <source>
        <strain evidence="1">UBA11482</strain>
    </source>
</reference>
<sequence>MYPMRKTYLAMIFCFIFITSSARPGRNEISVGISGGISALHYSVSEGKFKPQGGASLNLGYLLKITDLWGIGTGTELSLYRSKVNIDRYSDNYTVLSNSIPDGSSEQNTFDFRFTYTNFREEQKSLYLNIPIFFQLQSDNHSGIYAKAGIKIGIPITATRNNRYSALKTSAYFPYEDIEYTDLTNHGFGNYPASRNKSDLKLKYSLSPFAEIGWKWHLGAHQNIYAGIYGEYGVRKIYDTANEKPFLQYSEDGTITGNPIWESSRQNGKSPKALLSSPVHLMSIGVTVRWAISL</sequence>
<evidence type="ECO:0000313" key="1">
    <source>
        <dbReference type="EMBL" id="HBJ08301.1"/>
    </source>
</evidence>
<dbReference type="Proteomes" id="UP000262954">
    <property type="component" value="Unassembled WGS sequence"/>
</dbReference>
<dbReference type="AlphaFoldDB" id="A0A354M1B2"/>
<gene>
    <name evidence="1" type="ORF">DDY73_04795</name>
</gene>
<evidence type="ECO:0008006" key="3">
    <source>
        <dbReference type="Google" id="ProtNLM"/>
    </source>
</evidence>
<accession>A0A354M1B2</accession>
<protein>
    <recommendedName>
        <fullName evidence="3">Outer membrane protein beta-barrel domain-containing protein</fullName>
    </recommendedName>
</protein>
<comment type="caution">
    <text evidence="1">The sequence shown here is derived from an EMBL/GenBank/DDBJ whole genome shotgun (WGS) entry which is preliminary data.</text>
</comment>
<evidence type="ECO:0000313" key="2">
    <source>
        <dbReference type="Proteomes" id="UP000262954"/>
    </source>
</evidence>
<name>A0A354M1B2_9BACT</name>
<proteinExistence type="predicted"/>
<dbReference type="EMBL" id="DNWC01000062">
    <property type="protein sequence ID" value="HBJ08301.1"/>
    <property type="molecule type" value="Genomic_DNA"/>
</dbReference>